<accession>C4XUH0</accession>
<dbReference type="RefSeq" id="WP_012750607.1">
    <property type="nucleotide sequence ID" value="NC_012797.1"/>
</dbReference>
<dbReference type="PANTHER" id="PTHR33408">
    <property type="entry name" value="TRANSPOSASE"/>
    <property type="match status" value="1"/>
</dbReference>
<dbReference type="Proteomes" id="UP000009071">
    <property type="component" value="Plasmid pDMC1"/>
</dbReference>
<dbReference type="eggNOG" id="COG3666">
    <property type="taxonomic scope" value="Bacteria"/>
</dbReference>
<evidence type="ECO:0000313" key="3">
    <source>
        <dbReference type="EMBL" id="BAH73421.1"/>
    </source>
</evidence>
<dbReference type="OrthoDB" id="5368695at2"/>
<protein>
    <submittedName>
        <fullName evidence="3">Transposase</fullName>
    </submittedName>
</protein>
<feature type="region of interest" description="Disordered" evidence="1">
    <location>
        <begin position="1"/>
        <end position="63"/>
    </location>
</feature>
<keyword evidence="4" id="KW-1185">Reference proteome</keyword>
<dbReference type="HOGENOM" id="CLU_021293_12_2_7"/>
<feature type="compositionally biased region" description="Basic and acidic residues" evidence="1">
    <location>
        <begin position="7"/>
        <end position="36"/>
    </location>
</feature>
<dbReference type="AlphaFoldDB" id="C4XUH0"/>
<dbReference type="Pfam" id="PF01609">
    <property type="entry name" value="DDE_Tnp_1"/>
    <property type="match status" value="1"/>
</dbReference>
<keyword evidence="3" id="KW-0614">Plasmid</keyword>
<proteinExistence type="predicted"/>
<reference evidence="3 4" key="1">
    <citation type="journal article" date="2009" name="Genome Res.">
        <title>Whole genome sequence of Desulfovibrio magneticus strain RS-1 revealed common gene clusters in magnetotactic bacteria.</title>
        <authorList>
            <person name="Nakazawa H."/>
            <person name="Arakaki A."/>
            <person name="Narita-Yamada S."/>
            <person name="Yashiro I."/>
            <person name="Jinno K."/>
            <person name="Aoki N."/>
            <person name="Tsuruyama A."/>
            <person name="Okamura Y."/>
            <person name="Tanikawa S."/>
            <person name="Fujita N."/>
            <person name="Takeyama H."/>
            <person name="Matsunaga T."/>
        </authorList>
    </citation>
    <scope>NUCLEOTIDE SEQUENCE [LARGE SCALE GENOMIC DNA]</scope>
    <source>
        <strain evidence="4">ATCC 700980 / DSM 13731 / RS-1</strain>
    </source>
</reference>
<dbReference type="GO" id="GO:0003677">
    <property type="term" value="F:DNA binding"/>
    <property type="evidence" value="ECO:0007669"/>
    <property type="project" value="InterPro"/>
</dbReference>
<evidence type="ECO:0000313" key="4">
    <source>
        <dbReference type="Proteomes" id="UP000009071"/>
    </source>
</evidence>
<dbReference type="EMBL" id="AP010905">
    <property type="protein sequence ID" value="BAH73421.1"/>
    <property type="molecule type" value="Genomic_DNA"/>
</dbReference>
<dbReference type="GO" id="GO:0006313">
    <property type="term" value="P:DNA transposition"/>
    <property type="evidence" value="ECO:0007669"/>
    <property type="project" value="InterPro"/>
</dbReference>
<evidence type="ECO:0000259" key="2">
    <source>
        <dbReference type="Pfam" id="PF01609"/>
    </source>
</evidence>
<dbReference type="KEGG" id="dma:DMR_p1_00050"/>
<dbReference type="InterPro" id="IPR002559">
    <property type="entry name" value="Transposase_11"/>
</dbReference>
<dbReference type="GO" id="GO:0004803">
    <property type="term" value="F:transposase activity"/>
    <property type="evidence" value="ECO:0007669"/>
    <property type="project" value="InterPro"/>
</dbReference>
<organism evidence="3 4">
    <name type="scientific">Solidesulfovibrio magneticus (strain ATCC 700980 / DSM 13731 / RS-1)</name>
    <name type="common">Desulfovibrio magneticus</name>
    <dbReference type="NCBI Taxonomy" id="573370"/>
    <lineage>
        <taxon>Bacteria</taxon>
        <taxon>Pseudomonadati</taxon>
        <taxon>Thermodesulfobacteriota</taxon>
        <taxon>Desulfovibrionia</taxon>
        <taxon>Desulfovibrionales</taxon>
        <taxon>Desulfovibrionaceae</taxon>
        <taxon>Solidesulfovibrio</taxon>
    </lineage>
</organism>
<evidence type="ECO:0000256" key="1">
    <source>
        <dbReference type="SAM" id="MobiDB-lite"/>
    </source>
</evidence>
<sequence length="249" mass="28204">MALIRKAKAELEAQAQERTKEQEAAQKAREREEQKTGKKKRGPKPKTINQEVDSEAKANLTDPESRIMKTRKGFIQGYNAQTVVSQDQVIIACDVVSECNDFGQLKPMVELAEANLYEIGEEPDKILADAGYCSQANLEYMDQPGSADPYIAVKKDHKQRCENVAAPRGRIPKDMSLKERMERKLRTKVGKALYRLRGQIAEAPYGQIKDCRNLAKFLLRGLEKVGGEFDLWCLTHNILKLYRHILVAT</sequence>
<gene>
    <name evidence="3" type="ordered locus">DMR_p1_00050</name>
</gene>
<geneLocation type="plasmid" evidence="3 4">
    <name>pDMC1</name>
</geneLocation>
<feature type="domain" description="Transposase IS4-like" evidence="2">
    <location>
        <begin position="64"/>
        <end position="238"/>
    </location>
</feature>
<name>C4XUH0_SOLM1</name>